<gene>
    <name evidence="9" type="ORF">DHf2319_05935</name>
</gene>
<dbReference type="PANTHER" id="PTHR33751:SF9">
    <property type="entry name" value="CYTOCHROME C4"/>
    <property type="match status" value="1"/>
</dbReference>
<keyword evidence="2 6" id="KW-0349">Heme</keyword>
<feature type="chain" id="PRO_5047389981" evidence="7">
    <location>
        <begin position="27"/>
        <end position="124"/>
    </location>
</feature>
<evidence type="ECO:0000256" key="7">
    <source>
        <dbReference type="SAM" id="SignalP"/>
    </source>
</evidence>
<evidence type="ECO:0000256" key="1">
    <source>
        <dbReference type="ARBA" id="ARBA00022448"/>
    </source>
</evidence>
<reference evidence="9 10" key="1">
    <citation type="submission" date="2020-11" db="EMBL/GenBank/DDBJ databases">
        <title>Algicoccus daihaiensis sp.nov., isolated from Daihai Lake in Inner Mongolia.</title>
        <authorList>
            <person name="Kai J."/>
        </authorList>
    </citation>
    <scope>NUCLEOTIDE SEQUENCE [LARGE SCALE GENOMIC DNA]</scope>
    <source>
        <strain evidence="10">f23</strain>
    </source>
</reference>
<keyword evidence="7" id="KW-0732">Signal</keyword>
<dbReference type="InterPro" id="IPR009056">
    <property type="entry name" value="Cyt_c-like_dom"/>
</dbReference>
<keyword evidence="10" id="KW-1185">Reference proteome</keyword>
<evidence type="ECO:0000259" key="8">
    <source>
        <dbReference type="PROSITE" id="PS51007"/>
    </source>
</evidence>
<dbReference type="Gene3D" id="1.10.760.10">
    <property type="entry name" value="Cytochrome c-like domain"/>
    <property type="match status" value="1"/>
</dbReference>
<dbReference type="InterPro" id="IPR050597">
    <property type="entry name" value="Cytochrome_c_Oxidase_Subunit"/>
</dbReference>
<evidence type="ECO:0000256" key="4">
    <source>
        <dbReference type="ARBA" id="ARBA00022982"/>
    </source>
</evidence>
<keyword evidence="4" id="KW-0249">Electron transport</keyword>
<dbReference type="SUPFAM" id="SSF46626">
    <property type="entry name" value="Cytochrome c"/>
    <property type="match status" value="1"/>
</dbReference>
<dbReference type="Proteomes" id="UP000831607">
    <property type="component" value="Chromosome"/>
</dbReference>
<organism evidence="9 10">
    <name type="scientific">Orrella daihaiensis</name>
    <dbReference type="NCBI Taxonomy" id="2782176"/>
    <lineage>
        <taxon>Bacteria</taxon>
        <taxon>Pseudomonadati</taxon>
        <taxon>Pseudomonadota</taxon>
        <taxon>Betaproteobacteria</taxon>
        <taxon>Burkholderiales</taxon>
        <taxon>Alcaligenaceae</taxon>
        <taxon>Orrella</taxon>
    </lineage>
</organism>
<dbReference type="PANTHER" id="PTHR33751">
    <property type="entry name" value="CBB3-TYPE CYTOCHROME C OXIDASE SUBUNIT FIXP"/>
    <property type="match status" value="1"/>
</dbReference>
<accession>A0ABY4AMS3</accession>
<evidence type="ECO:0000256" key="6">
    <source>
        <dbReference type="PROSITE-ProRule" id="PRU00433"/>
    </source>
</evidence>
<feature type="signal peptide" evidence="7">
    <location>
        <begin position="1"/>
        <end position="26"/>
    </location>
</feature>
<feature type="domain" description="Cytochrome c" evidence="8">
    <location>
        <begin position="27"/>
        <end position="117"/>
    </location>
</feature>
<name>A0ABY4AMS3_9BURK</name>
<dbReference type="InterPro" id="IPR036909">
    <property type="entry name" value="Cyt_c-like_dom_sf"/>
</dbReference>
<evidence type="ECO:0000313" key="10">
    <source>
        <dbReference type="Proteomes" id="UP000831607"/>
    </source>
</evidence>
<dbReference type="Pfam" id="PF00034">
    <property type="entry name" value="Cytochrom_C"/>
    <property type="match status" value="1"/>
</dbReference>
<evidence type="ECO:0000256" key="3">
    <source>
        <dbReference type="ARBA" id="ARBA00022723"/>
    </source>
</evidence>
<evidence type="ECO:0000313" key="9">
    <source>
        <dbReference type="EMBL" id="UOD51583.1"/>
    </source>
</evidence>
<keyword evidence="5 6" id="KW-0408">Iron</keyword>
<proteinExistence type="predicted"/>
<sequence>MKLDKKAIATSALALAGSLFAVGAQAANLQEGQAVWERLNCASCHGADAVKGVDPSYPTLAGQHADYLEHALTAYQRGARGLPASANVRNNAIMAAFATQLSKQDIQNVSAWLASLPSPLSVKK</sequence>
<dbReference type="EMBL" id="CP063982">
    <property type="protein sequence ID" value="UOD51583.1"/>
    <property type="molecule type" value="Genomic_DNA"/>
</dbReference>
<protein>
    <submittedName>
        <fullName evidence="9">C-type cytochrome</fullName>
    </submittedName>
</protein>
<evidence type="ECO:0000256" key="5">
    <source>
        <dbReference type="ARBA" id="ARBA00023004"/>
    </source>
</evidence>
<keyword evidence="3 6" id="KW-0479">Metal-binding</keyword>
<dbReference type="PROSITE" id="PS51007">
    <property type="entry name" value="CYTC"/>
    <property type="match status" value="1"/>
</dbReference>
<keyword evidence="1" id="KW-0813">Transport</keyword>
<evidence type="ECO:0000256" key="2">
    <source>
        <dbReference type="ARBA" id="ARBA00022617"/>
    </source>
</evidence>